<dbReference type="EMBL" id="QLTR01000007">
    <property type="protein sequence ID" value="RAS65453.1"/>
    <property type="molecule type" value="Genomic_DNA"/>
</dbReference>
<evidence type="ECO:0000313" key="5">
    <source>
        <dbReference type="EMBL" id="RAS65453.1"/>
    </source>
</evidence>
<dbReference type="PANTHER" id="PTHR45138">
    <property type="entry name" value="REGULATORY COMPONENTS OF SENSORY TRANSDUCTION SYSTEM"/>
    <property type="match status" value="1"/>
</dbReference>
<evidence type="ECO:0000256" key="3">
    <source>
        <dbReference type="SAM" id="Phobius"/>
    </source>
</evidence>
<dbReference type="Gene3D" id="3.30.70.270">
    <property type="match status" value="1"/>
</dbReference>
<organism evidence="5 6">
    <name type="scientific">Vibrio diazotrophicus</name>
    <dbReference type="NCBI Taxonomy" id="685"/>
    <lineage>
        <taxon>Bacteria</taxon>
        <taxon>Pseudomonadati</taxon>
        <taxon>Pseudomonadota</taxon>
        <taxon>Gammaproteobacteria</taxon>
        <taxon>Vibrionales</taxon>
        <taxon>Vibrionaceae</taxon>
        <taxon>Vibrio</taxon>
    </lineage>
</organism>
<gene>
    <name evidence="5" type="ORF">DET48_107165</name>
</gene>
<dbReference type="InterPro" id="IPR050469">
    <property type="entry name" value="Diguanylate_Cyclase"/>
</dbReference>
<dbReference type="PANTHER" id="PTHR45138:SF9">
    <property type="entry name" value="DIGUANYLATE CYCLASE DGCM-RELATED"/>
    <property type="match status" value="1"/>
</dbReference>
<dbReference type="NCBIfam" id="TIGR00254">
    <property type="entry name" value="GGDEF"/>
    <property type="match status" value="1"/>
</dbReference>
<dbReference type="GO" id="GO:0043709">
    <property type="term" value="P:cell adhesion involved in single-species biofilm formation"/>
    <property type="evidence" value="ECO:0007669"/>
    <property type="project" value="TreeGrafter"/>
</dbReference>
<dbReference type="EC" id="2.7.7.65" evidence="1"/>
<protein>
    <recommendedName>
        <fullName evidence="1">diguanylate cyclase</fullName>
        <ecNumber evidence="1">2.7.7.65</ecNumber>
    </recommendedName>
</protein>
<reference evidence="5 6" key="1">
    <citation type="submission" date="2018-06" db="EMBL/GenBank/DDBJ databases">
        <title>Freshwater and sediment microbial communities from various areas in North America, analyzing microbe dynamics in response to fracking.</title>
        <authorList>
            <person name="Lamendella R."/>
        </authorList>
    </citation>
    <scope>NUCLEOTIDE SEQUENCE [LARGE SCALE GENOMIC DNA]</scope>
    <source>
        <strain evidence="5 6">99A</strain>
    </source>
</reference>
<dbReference type="InterPro" id="IPR043128">
    <property type="entry name" value="Rev_trsase/Diguanyl_cyclase"/>
</dbReference>
<dbReference type="GO" id="GO:0052621">
    <property type="term" value="F:diguanylate cyclase activity"/>
    <property type="evidence" value="ECO:0007669"/>
    <property type="project" value="UniProtKB-EC"/>
</dbReference>
<accession>A0A329ECF3</accession>
<dbReference type="InterPro" id="IPR029787">
    <property type="entry name" value="Nucleotide_cyclase"/>
</dbReference>
<dbReference type="AlphaFoldDB" id="A0A329ECF3"/>
<dbReference type="Proteomes" id="UP000248729">
    <property type="component" value="Unassembled WGS sequence"/>
</dbReference>
<dbReference type="Pfam" id="PF00990">
    <property type="entry name" value="GGDEF"/>
    <property type="match status" value="1"/>
</dbReference>
<comment type="catalytic activity">
    <reaction evidence="2">
        <text>2 GTP = 3',3'-c-di-GMP + 2 diphosphate</text>
        <dbReference type="Rhea" id="RHEA:24898"/>
        <dbReference type="ChEBI" id="CHEBI:33019"/>
        <dbReference type="ChEBI" id="CHEBI:37565"/>
        <dbReference type="ChEBI" id="CHEBI:58805"/>
        <dbReference type="EC" id="2.7.7.65"/>
    </reaction>
</comment>
<feature type="transmembrane region" description="Helical" evidence="3">
    <location>
        <begin position="264"/>
        <end position="284"/>
    </location>
</feature>
<keyword evidence="3" id="KW-0472">Membrane</keyword>
<proteinExistence type="predicted"/>
<keyword evidence="3" id="KW-0812">Transmembrane</keyword>
<dbReference type="SUPFAM" id="SSF55073">
    <property type="entry name" value="Nucleotide cyclase"/>
    <property type="match status" value="1"/>
</dbReference>
<dbReference type="GO" id="GO:1902201">
    <property type="term" value="P:negative regulation of bacterial-type flagellum-dependent cell motility"/>
    <property type="evidence" value="ECO:0007669"/>
    <property type="project" value="TreeGrafter"/>
</dbReference>
<feature type="domain" description="GGDEF" evidence="4">
    <location>
        <begin position="329"/>
        <end position="449"/>
    </location>
</feature>
<dbReference type="SMART" id="SM00267">
    <property type="entry name" value="GGDEF"/>
    <property type="match status" value="1"/>
</dbReference>
<name>A0A329ECF3_VIBDI</name>
<keyword evidence="3" id="KW-1133">Transmembrane helix</keyword>
<dbReference type="InterPro" id="IPR000160">
    <property type="entry name" value="GGDEF_dom"/>
</dbReference>
<comment type="caution">
    <text evidence="5">The sequence shown here is derived from an EMBL/GenBank/DDBJ whole genome shotgun (WGS) entry which is preliminary data.</text>
</comment>
<dbReference type="PROSITE" id="PS50887">
    <property type="entry name" value="GGDEF"/>
    <property type="match status" value="1"/>
</dbReference>
<dbReference type="GO" id="GO:0005886">
    <property type="term" value="C:plasma membrane"/>
    <property type="evidence" value="ECO:0007669"/>
    <property type="project" value="TreeGrafter"/>
</dbReference>
<evidence type="ECO:0000259" key="4">
    <source>
        <dbReference type="PROSITE" id="PS50887"/>
    </source>
</evidence>
<sequence>MAMKTNKNIKEIVLTSFMLSLILYVISMVFYVDSHINERELEFEKFSKTMAQYNQVLFFTSKILESEVSKYDAIEKENQTLLDNQDSRLQQLNDKDELSNIDIVIESEFHQLVDEMPTILPEEDVMYYRSYISSLTSVDKKDADIEIEQCLAQRNCALEASDRRLLDRILISDPYRNEEGKVFITVSSPIYFKEGIIGDVNIDIYMSRFDGASDVHVDKKVINGVTFYEFIYGNDATDGKFAYTIDFVADNSTVYVYKVPVLSIVYSTFVFFFIIWLVSGFILFRFKELHLNKIELSEAQSNIVQDQMTGLLNRNVLENEDFKNAIKEKSASILAIDGNKLKAINDTYGHHVGDEAIKQIANAMKEVFRDTDYLIRSGGDEFLAVLPGCKQDNATRLAERLKECVGETTFSPYALSVGVSVGVVEMMENEPVESAIRRADENLYKDKQA</sequence>
<evidence type="ECO:0000256" key="1">
    <source>
        <dbReference type="ARBA" id="ARBA00012528"/>
    </source>
</evidence>
<evidence type="ECO:0000313" key="6">
    <source>
        <dbReference type="Proteomes" id="UP000248729"/>
    </source>
</evidence>
<feature type="transmembrane region" description="Helical" evidence="3">
    <location>
        <begin position="12"/>
        <end position="32"/>
    </location>
</feature>
<evidence type="ECO:0000256" key="2">
    <source>
        <dbReference type="ARBA" id="ARBA00034247"/>
    </source>
</evidence>
<dbReference type="CDD" id="cd01949">
    <property type="entry name" value="GGDEF"/>
    <property type="match status" value="1"/>
</dbReference>